<organism evidence="1 2">
    <name type="scientific">Exophiala dermatitidis</name>
    <name type="common">Black yeast-like fungus</name>
    <name type="synonym">Wangiella dermatitidis</name>
    <dbReference type="NCBI Taxonomy" id="5970"/>
    <lineage>
        <taxon>Eukaryota</taxon>
        <taxon>Fungi</taxon>
        <taxon>Dikarya</taxon>
        <taxon>Ascomycota</taxon>
        <taxon>Pezizomycotina</taxon>
        <taxon>Eurotiomycetes</taxon>
        <taxon>Chaetothyriomycetidae</taxon>
        <taxon>Chaetothyriales</taxon>
        <taxon>Herpotrichiellaceae</taxon>
        <taxon>Exophiala</taxon>
    </lineage>
</organism>
<gene>
    <name evidence="1" type="ORF">HRR80_006961</name>
</gene>
<reference evidence="1" key="1">
    <citation type="submission" date="2023-01" db="EMBL/GenBank/DDBJ databases">
        <title>Exophiala dermititidis isolated from Cystic Fibrosis Patient.</title>
        <authorList>
            <person name="Kurbessoian T."/>
            <person name="Crocker A."/>
            <person name="Murante D."/>
            <person name="Hogan D.A."/>
            <person name="Stajich J.E."/>
        </authorList>
    </citation>
    <scope>NUCLEOTIDE SEQUENCE</scope>
    <source>
        <strain evidence="1">Ex8</strain>
    </source>
</reference>
<evidence type="ECO:0000313" key="2">
    <source>
        <dbReference type="Proteomes" id="UP001161757"/>
    </source>
</evidence>
<dbReference type="EMBL" id="JAJGCB010000015">
    <property type="protein sequence ID" value="KAJ8989237.1"/>
    <property type="molecule type" value="Genomic_DNA"/>
</dbReference>
<dbReference type="Proteomes" id="UP001161757">
    <property type="component" value="Unassembled WGS sequence"/>
</dbReference>
<name>A0AAN6IST4_EXODE</name>
<evidence type="ECO:0000313" key="1">
    <source>
        <dbReference type="EMBL" id="KAJ8989237.1"/>
    </source>
</evidence>
<accession>A0AAN6IST4</accession>
<proteinExistence type="predicted"/>
<dbReference type="Gene3D" id="3.50.50.60">
    <property type="entry name" value="FAD/NAD(P)-binding domain"/>
    <property type="match status" value="1"/>
</dbReference>
<dbReference type="InterPro" id="IPR036188">
    <property type="entry name" value="FAD/NAD-bd_sf"/>
</dbReference>
<protein>
    <submittedName>
        <fullName evidence="1">Uncharacterized protein</fullName>
    </submittedName>
</protein>
<comment type="caution">
    <text evidence="1">The sequence shown here is derived from an EMBL/GenBank/DDBJ whole genome shotgun (WGS) entry which is preliminary data.</text>
</comment>
<dbReference type="AlphaFoldDB" id="A0AAN6IST4"/>
<sequence>MNSCCRGESQELLRFDLGNSGSSPQGNALGGLLAYQCEISATHIARLLGKVQREGYRALHPTEAAAKDFSVVVDQYFGKSVVNDSCRTYFKLEDKVGESRNVLGYPGTPRQLLEILSEPHWEDLIFEDGNGNVVAPIDTLGSDKKASSTGNRFLLFWGNRRSPLGFLKEPAKIDLRTWPEEI</sequence>